<keyword evidence="2" id="KW-1185">Reference proteome</keyword>
<dbReference type="AlphaFoldDB" id="A0A840NV99"/>
<protein>
    <recommendedName>
        <fullName evidence="3">Phage related protein</fullName>
    </recommendedName>
</protein>
<reference evidence="1 2" key="1">
    <citation type="submission" date="2020-08" db="EMBL/GenBank/DDBJ databases">
        <title>Genomic Encyclopedia of Type Strains, Phase IV (KMG-IV): sequencing the most valuable type-strain genomes for metagenomic binning, comparative biology and taxonomic classification.</title>
        <authorList>
            <person name="Goeker M."/>
        </authorList>
    </citation>
    <scope>NUCLEOTIDE SEQUENCE [LARGE SCALE GENOMIC DNA]</scope>
    <source>
        <strain evidence="1 2">DSM 28538</strain>
    </source>
</reference>
<dbReference type="InterPro" id="IPR011004">
    <property type="entry name" value="Trimer_LpxA-like_sf"/>
</dbReference>
<gene>
    <name evidence="1" type="ORF">HNQ69_000286</name>
</gene>
<sequence>MKYNMNGRCFIEDGYVFAFMVCDDGCINNGTYINNSLQIYCISPVFRIISMYGRVEIFSGLYIYDKVKIYCNSKVSGNKHVDRYVCVYSNAKIYNYAGIIEYPKIYVNVLIRCYVKFPGKAKAYGYAEVCGCEDFCNEKEIRIGSRILYGTKEVRKRMQERRLLSSSRC</sequence>
<proteinExistence type="predicted"/>
<name>A0A840NV99_9HYPH</name>
<comment type="caution">
    <text evidence="1">The sequence shown here is derived from an EMBL/GenBank/DDBJ whole genome shotgun (WGS) entry which is preliminary data.</text>
</comment>
<dbReference type="SUPFAM" id="SSF51161">
    <property type="entry name" value="Trimeric LpxA-like enzymes"/>
    <property type="match status" value="1"/>
</dbReference>
<organism evidence="1 2">
    <name type="scientific">Bartonella callosciuri</name>
    <dbReference type="NCBI Taxonomy" id="686223"/>
    <lineage>
        <taxon>Bacteria</taxon>
        <taxon>Pseudomonadati</taxon>
        <taxon>Pseudomonadota</taxon>
        <taxon>Alphaproteobacteria</taxon>
        <taxon>Hyphomicrobiales</taxon>
        <taxon>Bartonellaceae</taxon>
        <taxon>Bartonella</taxon>
    </lineage>
</organism>
<evidence type="ECO:0000313" key="1">
    <source>
        <dbReference type="EMBL" id="MBB5073182.1"/>
    </source>
</evidence>
<evidence type="ECO:0008006" key="3">
    <source>
        <dbReference type="Google" id="ProtNLM"/>
    </source>
</evidence>
<accession>A0A840NV99</accession>
<dbReference type="EMBL" id="JACHIM010000001">
    <property type="protein sequence ID" value="MBB5073182.1"/>
    <property type="molecule type" value="Genomic_DNA"/>
</dbReference>
<dbReference type="Proteomes" id="UP000561417">
    <property type="component" value="Unassembled WGS sequence"/>
</dbReference>
<evidence type="ECO:0000313" key="2">
    <source>
        <dbReference type="Proteomes" id="UP000561417"/>
    </source>
</evidence>